<evidence type="ECO:0000259" key="12">
    <source>
        <dbReference type="PROSITE" id="PS51845"/>
    </source>
</evidence>
<organism evidence="13 14">
    <name type="scientific">Steinernema carpocapsae</name>
    <name type="common">Entomopathogenic nematode</name>
    <dbReference type="NCBI Taxonomy" id="34508"/>
    <lineage>
        <taxon>Eukaryota</taxon>
        <taxon>Metazoa</taxon>
        <taxon>Ecdysozoa</taxon>
        <taxon>Nematoda</taxon>
        <taxon>Chromadorea</taxon>
        <taxon>Rhabditida</taxon>
        <taxon>Tylenchina</taxon>
        <taxon>Panagrolaimomorpha</taxon>
        <taxon>Strongyloidoidea</taxon>
        <taxon>Steinernematidae</taxon>
        <taxon>Steinernema</taxon>
    </lineage>
</organism>
<feature type="binding site" evidence="7">
    <location>
        <begin position="514"/>
        <end position="518"/>
    </location>
    <ligand>
        <name>AMP</name>
        <dbReference type="ChEBI" id="CHEBI:456215"/>
    </ligand>
</feature>
<dbReference type="GO" id="GO:0006198">
    <property type="term" value="P:cAMP catabolic process"/>
    <property type="evidence" value="ECO:0007669"/>
    <property type="project" value="UniProtKB-UniPathway"/>
</dbReference>
<feature type="domain" description="PAS" evidence="11">
    <location>
        <begin position="212"/>
        <end position="256"/>
    </location>
</feature>
<keyword evidence="14" id="KW-1185">Reference proteome</keyword>
<dbReference type="EC" id="3.1.4.-" evidence="9"/>
<dbReference type="STRING" id="34508.A0A4U5P9V9"/>
<evidence type="ECO:0000256" key="1">
    <source>
        <dbReference type="ARBA" id="ARBA00004703"/>
    </source>
</evidence>
<dbReference type="InterPro" id="IPR003607">
    <property type="entry name" value="HD/PDEase_dom"/>
</dbReference>
<dbReference type="PANTHER" id="PTHR11347">
    <property type="entry name" value="CYCLIC NUCLEOTIDE PHOSPHODIESTERASE"/>
    <property type="match status" value="1"/>
</dbReference>
<feature type="binding site" evidence="7">
    <location>
        <position position="721"/>
    </location>
    <ligand>
        <name>AMP</name>
        <dbReference type="ChEBI" id="CHEBI:456215"/>
    </ligand>
</feature>
<feature type="binding site" evidence="8">
    <location>
        <position position="518"/>
    </location>
    <ligand>
        <name>Zn(2+)</name>
        <dbReference type="ChEBI" id="CHEBI:29105"/>
        <label>1</label>
    </ligand>
</feature>
<dbReference type="SUPFAM" id="SSF109604">
    <property type="entry name" value="HD-domain/PDEase-like"/>
    <property type="match status" value="1"/>
</dbReference>
<feature type="binding site" evidence="7">
    <location>
        <position position="555"/>
    </location>
    <ligand>
        <name>AMP</name>
        <dbReference type="ChEBI" id="CHEBI:456215"/>
    </ligand>
</feature>
<evidence type="ECO:0000256" key="10">
    <source>
        <dbReference type="SAM" id="MobiDB-lite"/>
    </source>
</evidence>
<dbReference type="CDD" id="cd00077">
    <property type="entry name" value="HDc"/>
    <property type="match status" value="1"/>
</dbReference>
<name>A0A4U5P9V9_STECR</name>
<dbReference type="PROSITE" id="PS51845">
    <property type="entry name" value="PDEASE_I_2"/>
    <property type="match status" value="1"/>
</dbReference>
<feature type="binding site" evidence="8">
    <location>
        <position position="555"/>
    </location>
    <ligand>
        <name>Zn(2+)</name>
        <dbReference type="ChEBI" id="CHEBI:29105"/>
        <label>1</label>
    </ligand>
</feature>
<dbReference type="InterPro" id="IPR000014">
    <property type="entry name" value="PAS"/>
</dbReference>
<evidence type="ECO:0000256" key="4">
    <source>
        <dbReference type="ARBA" id="ARBA00022801"/>
    </source>
</evidence>
<feature type="compositionally biased region" description="Low complexity" evidence="10">
    <location>
        <begin position="36"/>
        <end position="48"/>
    </location>
</feature>
<feature type="domain" description="PDEase" evidence="12">
    <location>
        <begin position="438"/>
        <end position="763"/>
    </location>
</feature>
<evidence type="ECO:0000256" key="9">
    <source>
        <dbReference type="RuleBase" id="RU363067"/>
    </source>
</evidence>
<feature type="binding site" evidence="8">
    <location>
        <position position="555"/>
    </location>
    <ligand>
        <name>Zn(2+)</name>
        <dbReference type="ChEBI" id="CHEBI:29105"/>
        <label>2</label>
    </ligand>
</feature>
<protein>
    <recommendedName>
        <fullName evidence="9">Phosphodiesterase</fullName>
        <ecNumber evidence="9">3.1.4.-</ecNumber>
    </recommendedName>
</protein>
<evidence type="ECO:0000259" key="11">
    <source>
        <dbReference type="PROSITE" id="PS50112"/>
    </source>
</evidence>
<dbReference type="Gene3D" id="3.30.450.20">
    <property type="entry name" value="PAS domain"/>
    <property type="match status" value="1"/>
</dbReference>
<comment type="caution">
    <text evidence="13">The sequence shown here is derived from an EMBL/GenBank/DDBJ whole genome shotgun (WGS) entry which is preliminary data.</text>
</comment>
<dbReference type="InterPro" id="IPR036971">
    <property type="entry name" value="PDEase_catalytic_dom_sf"/>
</dbReference>
<dbReference type="PRINTS" id="PR00387">
    <property type="entry name" value="PDIESTERASE1"/>
</dbReference>
<dbReference type="UniPathway" id="UPA00762">
    <property type="reaction ID" value="UER00747"/>
</dbReference>
<evidence type="ECO:0000256" key="8">
    <source>
        <dbReference type="PIRSR" id="PIRSR623088-3"/>
    </source>
</evidence>
<proteinExistence type="inferred from homology"/>
<dbReference type="Pfam" id="PF00233">
    <property type="entry name" value="PDEase_I"/>
    <property type="match status" value="1"/>
</dbReference>
<keyword evidence="4 9" id="KW-0378">Hydrolase</keyword>
<dbReference type="GO" id="GO:0004114">
    <property type="term" value="F:3',5'-cyclic-nucleotide phosphodiesterase activity"/>
    <property type="evidence" value="ECO:0007669"/>
    <property type="project" value="InterPro"/>
</dbReference>
<dbReference type="InterPro" id="IPR023088">
    <property type="entry name" value="PDEase"/>
</dbReference>
<dbReference type="SMART" id="SM00471">
    <property type="entry name" value="HDc"/>
    <property type="match status" value="1"/>
</dbReference>
<evidence type="ECO:0000256" key="3">
    <source>
        <dbReference type="ARBA" id="ARBA00022723"/>
    </source>
</evidence>
<accession>A0A4U5P9V9</accession>
<reference evidence="13 14" key="1">
    <citation type="journal article" date="2015" name="Genome Biol.">
        <title>Comparative genomics of Steinernema reveals deeply conserved gene regulatory networks.</title>
        <authorList>
            <person name="Dillman A.R."/>
            <person name="Macchietto M."/>
            <person name="Porter C.F."/>
            <person name="Rogers A."/>
            <person name="Williams B."/>
            <person name="Antoshechkin I."/>
            <person name="Lee M.M."/>
            <person name="Goodwin Z."/>
            <person name="Lu X."/>
            <person name="Lewis E.E."/>
            <person name="Goodrich-Blair H."/>
            <person name="Stock S.P."/>
            <person name="Adams B.J."/>
            <person name="Sternberg P.W."/>
            <person name="Mortazavi A."/>
        </authorList>
    </citation>
    <scope>NUCLEOTIDE SEQUENCE [LARGE SCALE GENOMIC DNA]</scope>
    <source>
        <strain evidence="13 14">ALL</strain>
    </source>
</reference>
<sequence>MLCCGRSPGPQQPPPQPASTVTGGTRGGAAKKSKKPAAVAASAGAKPSTSTVAPSGVPDDDFEIVVTAANHQLIHAPSDPYGPMLLRPQKPALYVSASGNAADGNFVETLRQNSWSVHESSSILAQNDFERLRPVLVLLDQRLPDIVSLSKSFRLLPHSDDVLFVVLYDRSISDKRKRALLQQADVHHVISSQSNDIALCDLFARLSTRLRAIPALFAVVEEAEQPIEICDEKNIVQYVNRAYESVTGCVRDEVLGTPSSDLRRKSLACSRPLESNENIASSGIVTSATSSSAAANANSRRRSSEWHCITVPTSAFSSQYVYVKRGSTDAMICRDMSLKSLRSQSALVDAPISEVISMLREASVRCEELETQQTLREVLRMLQSSELYAPSITRFSYNDRISSGYYDGLIRLHHPSRQRKRSVVDALREKPRQGAVEPKRRISADVKNALENESSWSFNVIELERVSEHHPLVHLGTKLFDRWKVGETLQCSPETISKWLHMIEEHYHTGNTYHNATHAADVLQATSYFLERDRVAQHVLDTHAAAALIAATVHDLDHPGRGNAYLINTRSPLALLYNDVSVLENHHVALAFQLTLEPKISANIFDRLSREEFTAMRQAIVEMVLATDMSRHFEFLTKFQQTVFEETGDPEERASNSLTVCRMLIKCADIANPTRDWSLCSKWAVRIVEEYFSQTAEELDKKLPVTMGLFDRRSCNLPETQSGFIKMFARETFTTWCEFAECPRLLVHLEENYKNWERLSEHWDVSLNEKILEMSLDIS</sequence>
<keyword evidence="5" id="KW-0114">cAMP</keyword>
<comment type="pathway">
    <text evidence="1">Purine metabolism; 3',5'-cyclic AMP degradation; AMP from 3',5'-cyclic AMP: step 1/1.</text>
</comment>
<dbReference type="GO" id="GO:0007165">
    <property type="term" value="P:signal transduction"/>
    <property type="evidence" value="ECO:0007669"/>
    <property type="project" value="InterPro"/>
</dbReference>
<dbReference type="Gene3D" id="1.10.1300.10">
    <property type="entry name" value="3'5'-cyclic nucleotide phosphodiesterase, catalytic domain"/>
    <property type="match status" value="1"/>
</dbReference>
<evidence type="ECO:0000313" key="13">
    <source>
        <dbReference type="EMBL" id="TKR92843.1"/>
    </source>
</evidence>
<comment type="similarity">
    <text evidence="2">Belongs to the cyclic nucleotide phosphodiesterase family. PDE8 subfamily.</text>
</comment>
<feature type="binding site" evidence="8">
    <location>
        <position position="554"/>
    </location>
    <ligand>
        <name>Zn(2+)</name>
        <dbReference type="ChEBI" id="CHEBI:29105"/>
        <label>1</label>
    </ligand>
</feature>
<feature type="active site" description="Proton donor" evidence="6">
    <location>
        <position position="514"/>
    </location>
</feature>
<dbReference type="EMBL" id="AZBU02000002">
    <property type="protein sequence ID" value="TKR92843.1"/>
    <property type="molecule type" value="Genomic_DNA"/>
</dbReference>
<evidence type="ECO:0000256" key="6">
    <source>
        <dbReference type="PIRSR" id="PIRSR623088-1"/>
    </source>
</evidence>
<feature type="region of interest" description="Disordered" evidence="10">
    <location>
        <begin position="1"/>
        <end position="56"/>
    </location>
</feature>
<dbReference type="InterPro" id="IPR002073">
    <property type="entry name" value="PDEase_catalytic_dom"/>
</dbReference>
<evidence type="ECO:0000256" key="5">
    <source>
        <dbReference type="ARBA" id="ARBA00023149"/>
    </source>
</evidence>
<dbReference type="Proteomes" id="UP000298663">
    <property type="component" value="Unassembled WGS sequence"/>
</dbReference>
<dbReference type="PROSITE" id="PS00126">
    <property type="entry name" value="PDEASE_I_1"/>
    <property type="match status" value="1"/>
</dbReference>
<reference evidence="13 14" key="2">
    <citation type="journal article" date="2019" name="G3 (Bethesda)">
        <title>Hybrid Assembly of the Genome of the Entomopathogenic Nematode Steinernema carpocapsae Identifies the X-Chromosome.</title>
        <authorList>
            <person name="Serra L."/>
            <person name="Macchietto M."/>
            <person name="Macias-Munoz A."/>
            <person name="McGill C.J."/>
            <person name="Rodriguez I.M."/>
            <person name="Rodriguez B."/>
            <person name="Murad R."/>
            <person name="Mortazavi A."/>
        </authorList>
    </citation>
    <scope>NUCLEOTIDE SEQUENCE [LARGE SCALE GENOMIC DNA]</scope>
    <source>
        <strain evidence="13 14">ALL</strain>
    </source>
</reference>
<evidence type="ECO:0000313" key="14">
    <source>
        <dbReference type="Proteomes" id="UP000298663"/>
    </source>
</evidence>
<feature type="binding site" evidence="7">
    <location>
        <position position="669"/>
    </location>
    <ligand>
        <name>AMP</name>
        <dbReference type="ChEBI" id="CHEBI:456215"/>
    </ligand>
</feature>
<dbReference type="InterPro" id="IPR035965">
    <property type="entry name" value="PAS-like_dom_sf"/>
</dbReference>
<keyword evidence="3 8" id="KW-0479">Metal-binding</keyword>
<feature type="binding site" evidence="8">
    <location>
        <position position="669"/>
    </location>
    <ligand>
        <name>Zn(2+)</name>
        <dbReference type="ChEBI" id="CHEBI:29105"/>
        <label>1</label>
    </ligand>
</feature>
<dbReference type="SUPFAM" id="SSF55785">
    <property type="entry name" value="PYP-like sensor domain (PAS domain)"/>
    <property type="match status" value="1"/>
</dbReference>
<evidence type="ECO:0000256" key="2">
    <source>
        <dbReference type="ARBA" id="ARBA00006437"/>
    </source>
</evidence>
<dbReference type="InterPro" id="IPR023174">
    <property type="entry name" value="PDEase_CS"/>
</dbReference>
<dbReference type="AlphaFoldDB" id="A0A4U5P9V9"/>
<dbReference type="GO" id="GO:0046872">
    <property type="term" value="F:metal ion binding"/>
    <property type="evidence" value="ECO:0007669"/>
    <property type="project" value="UniProtKB-KW"/>
</dbReference>
<gene>
    <name evidence="13" type="ORF">L596_007413</name>
</gene>
<comment type="cofactor">
    <cofactor evidence="9">
        <name>a divalent metal cation</name>
        <dbReference type="ChEBI" id="CHEBI:60240"/>
    </cofactor>
    <text evidence="9">Binds 2 divalent metal cations per subunit. Site 1 may preferentially bind zinc ions, while site 2 has a preference for magnesium and/or manganese ions.</text>
</comment>
<dbReference type="PROSITE" id="PS50112">
    <property type="entry name" value="PAS"/>
    <property type="match status" value="1"/>
</dbReference>
<dbReference type="OrthoDB" id="189220at2759"/>
<evidence type="ECO:0000256" key="7">
    <source>
        <dbReference type="PIRSR" id="PIRSR623088-2"/>
    </source>
</evidence>